<evidence type="ECO:0000313" key="1">
    <source>
        <dbReference type="EMBL" id="MBT1071748.1"/>
    </source>
</evidence>
<accession>A0ABS5U7U8</accession>
<protein>
    <recommendedName>
        <fullName evidence="3">Metallothionein</fullName>
    </recommendedName>
</protein>
<evidence type="ECO:0008006" key="3">
    <source>
        <dbReference type="Google" id="ProtNLM"/>
    </source>
</evidence>
<proteinExistence type="predicted"/>
<dbReference type="RefSeq" id="WP_214297849.1">
    <property type="nucleotide sequence ID" value="NZ_JAHDYS010000006.1"/>
</dbReference>
<comment type="caution">
    <text evidence="1">The sequence shown here is derived from an EMBL/GenBank/DDBJ whole genome shotgun (WGS) entry which is preliminary data.</text>
</comment>
<name>A0ABS5U7U8_9BACT</name>
<reference evidence="1 2" key="1">
    <citation type="submission" date="2021-05" db="EMBL/GenBank/DDBJ databases">
        <title>The draft genome of Geobacter chapellei DSM 13688.</title>
        <authorList>
            <person name="Xu Z."/>
            <person name="Masuda Y."/>
            <person name="Itoh H."/>
            <person name="Senoo K."/>
        </authorList>
    </citation>
    <scope>NUCLEOTIDE SEQUENCE [LARGE SCALE GENOMIC DNA]</scope>
    <source>
        <strain evidence="1 2">DSM 13688</strain>
    </source>
</reference>
<sequence length="60" mass="6649">MEKNIQCSCQGNHHAHMCMLKSSGNREEIEKITSDPKFYCFTCAAEANCAENLCAPAPIQ</sequence>
<organism evidence="1 2">
    <name type="scientific">Pelotalea chapellei</name>
    <dbReference type="NCBI Taxonomy" id="44671"/>
    <lineage>
        <taxon>Bacteria</taxon>
        <taxon>Pseudomonadati</taxon>
        <taxon>Thermodesulfobacteriota</taxon>
        <taxon>Desulfuromonadia</taxon>
        <taxon>Geobacterales</taxon>
        <taxon>Geobacteraceae</taxon>
        <taxon>Pelotalea</taxon>
    </lineage>
</organism>
<dbReference type="EMBL" id="JAHDYS010000006">
    <property type="protein sequence ID" value="MBT1071748.1"/>
    <property type="molecule type" value="Genomic_DNA"/>
</dbReference>
<keyword evidence="2" id="KW-1185">Reference proteome</keyword>
<gene>
    <name evidence="1" type="ORF">KJB30_08135</name>
</gene>
<dbReference type="Proteomes" id="UP000784128">
    <property type="component" value="Unassembled WGS sequence"/>
</dbReference>
<evidence type="ECO:0000313" key="2">
    <source>
        <dbReference type="Proteomes" id="UP000784128"/>
    </source>
</evidence>